<dbReference type="AlphaFoldDB" id="A0A445M8R9"/>
<evidence type="ECO:0000313" key="3">
    <source>
        <dbReference type="EMBL" id="RZR70641.1"/>
    </source>
</evidence>
<dbReference type="InterPro" id="IPR042099">
    <property type="entry name" value="ANL_N_sf"/>
</dbReference>
<protein>
    <recommendedName>
        <fullName evidence="2">AMP-dependent synthetase/ligase domain-containing protein</fullName>
    </recommendedName>
</protein>
<dbReference type="PANTHER" id="PTHR43201">
    <property type="entry name" value="ACYL-COA SYNTHETASE"/>
    <property type="match status" value="1"/>
</dbReference>
<proteinExistence type="inferred from homology"/>
<evidence type="ECO:0000259" key="2">
    <source>
        <dbReference type="Pfam" id="PF00501"/>
    </source>
</evidence>
<comment type="similarity">
    <text evidence="1">Belongs to the ATP-dependent AMP-binding enzyme family.</text>
</comment>
<sequence length="142" mass="15733">MAISNPLHGVRKGGTVGKPLPRVEVKILAEDGSEVVTRGVGELCVRSPSLFKEYWKLPKLKLVFCFLIQNKAVSECCVLGLLDEDYGEIIPTKLFLWDSLPRNAMGKREREVMLVLSPLGMTNSNLGYETRAGTKLLQPMGE</sequence>
<dbReference type="GO" id="GO:0006631">
    <property type="term" value="P:fatty acid metabolic process"/>
    <property type="evidence" value="ECO:0007669"/>
    <property type="project" value="TreeGrafter"/>
</dbReference>
<dbReference type="SUPFAM" id="SSF56801">
    <property type="entry name" value="Acetyl-CoA synthetase-like"/>
    <property type="match status" value="1"/>
</dbReference>
<organism evidence="3">
    <name type="scientific">Ensete ventricosum</name>
    <name type="common">Abyssinian banana</name>
    <name type="synonym">Musa ensete</name>
    <dbReference type="NCBI Taxonomy" id="4639"/>
    <lineage>
        <taxon>Eukaryota</taxon>
        <taxon>Viridiplantae</taxon>
        <taxon>Streptophyta</taxon>
        <taxon>Embryophyta</taxon>
        <taxon>Tracheophyta</taxon>
        <taxon>Spermatophyta</taxon>
        <taxon>Magnoliopsida</taxon>
        <taxon>Liliopsida</taxon>
        <taxon>Zingiberales</taxon>
        <taxon>Musaceae</taxon>
        <taxon>Ensete</taxon>
    </lineage>
</organism>
<accession>A0A445M8R9</accession>
<dbReference type="InterPro" id="IPR000873">
    <property type="entry name" value="AMP-dep_synth/lig_dom"/>
</dbReference>
<dbReference type="Gene3D" id="3.40.50.12780">
    <property type="entry name" value="N-terminal domain of ligase-like"/>
    <property type="match status" value="1"/>
</dbReference>
<name>A0A445M8R9_ENSVE</name>
<dbReference type="PANTHER" id="PTHR43201:SF8">
    <property type="entry name" value="ACYL-COA SYNTHETASE FAMILY MEMBER 3"/>
    <property type="match status" value="1"/>
</dbReference>
<reference evidence="3" key="1">
    <citation type="journal article" date="2018" name="Data Brief">
        <title>Genome sequence data from 17 accessions of Ensete ventricosum, a staple food crop for millions in Ethiopia.</title>
        <authorList>
            <person name="Yemataw Z."/>
            <person name="Muzemil S."/>
            <person name="Ambachew D."/>
            <person name="Tripathi L."/>
            <person name="Tesfaye K."/>
            <person name="Chala A."/>
            <person name="Farbos A."/>
            <person name="O'Neill P."/>
            <person name="Moore K."/>
            <person name="Grant M."/>
            <person name="Studholme D.J."/>
        </authorList>
    </citation>
    <scope>NUCLEOTIDE SEQUENCE [LARGE SCALE GENOMIC DNA]</scope>
    <source>
        <tissue evidence="3">Leaf</tissue>
    </source>
</reference>
<dbReference type="Proteomes" id="UP000290560">
    <property type="component" value="Unassembled WGS sequence"/>
</dbReference>
<dbReference type="Pfam" id="PF00501">
    <property type="entry name" value="AMP-binding"/>
    <property type="match status" value="1"/>
</dbReference>
<gene>
    <name evidence="3" type="ORF">BHM03_00000935</name>
</gene>
<dbReference type="EMBL" id="KV875451">
    <property type="protein sequence ID" value="RZR70641.1"/>
    <property type="molecule type" value="Genomic_DNA"/>
</dbReference>
<feature type="domain" description="AMP-dependent synthetase/ligase" evidence="2">
    <location>
        <begin position="11"/>
        <end position="55"/>
    </location>
</feature>
<dbReference type="GO" id="GO:0031956">
    <property type="term" value="F:medium-chain fatty acid-CoA ligase activity"/>
    <property type="evidence" value="ECO:0007669"/>
    <property type="project" value="TreeGrafter"/>
</dbReference>
<evidence type="ECO:0000256" key="1">
    <source>
        <dbReference type="ARBA" id="ARBA00006432"/>
    </source>
</evidence>